<dbReference type="GO" id="GO:0005886">
    <property type="term" value="C:plasma membrane"/>
    <property type="evidence" value="ECO:0007669"/>
    <property type="project" value="TreeGrafter"/>
</dbReference>
<dbReference type="PANTHER" id="PTHR30586">
    <property type="entry name" value="ELECTRON TRANSPORT COMPLEX PROTEIN RNFE"/>
    <property type="match status" value="1"/>
</dbReference>
<evidence type="ECO:0000256" key="2">
    <source>
        <dbReference type="ARBA" id="ARBA00022448"/>
    </source>
</evidence>
<keyword evidence="5" id="KW-1278">Translocase</keyword>
<dbReference type="Pfam" id="PF02508">
    <property type="entry name" value="Rnf-Nqr"/>
    <property type="match status" value="1"/>
</dbReference>
<evidence type="ECO:0000256" key="4">
    <source>
        <dbReference type="ARBA" id="ARBA00022692"/>
    </source>
</evidence>
<feature type="transmembrane region" description="Helical" evidence="8">
    <location>
        <begin position="141"/>
        <end position="160"/>
    </location>
</feature>
<keyword evidence="3" id="KW-1003">Cell membrane</keyword>
<evidence type="ECO:0000256" key="5">
    <source>
        <dbReference type="ARBA" id="ARBA00022967"/>
    </source>
</evidence>
<dbReference type="AlphaFoldDB" id="A0A0R3A6J5"/>
<name>A0A0R3A6J5_PSEVE</name>
<gene>
    <name evidence="9" type="ORF">HBO43_22150</name>
</gene>
<evidence type="ECO:0000256" key="3">
    <source>
        <dbReference type="ARBA" id="ARBA00022519"/>
    </source>
</evidence>
<evidence type="ECO:0000313" key="10">
    <source>
        <dbReference type="Proteomes" id="UP000552560"/>
    </source>
</evidence>
<keyword evidence="6 8" id="KW-1133">Transmembrane helix</keyword>
<dbReference type="InterPro" id="IPR003667">
    <property type="entry name" value="NqrDE/RnfAE"/>
</dbReference>
<protein>
    <recommendedName>
        <fullName evidence="11">Electron transport complex protein RnfE</fullName>
    </recommendedName>
</protein>
<dbReference type="PANTHER" id="PTHR30586:SF0">
    <property type="entry name" value="ION-TRANSLOCATING OXIDOREDUCTASE COMPLEX SUBUNIT E"/>
    <property type="match status" value="1"/>
</dbReference>
<reference evidence="9 10" key="1">
    <citation type="journal article" date="2020" name="Front. Microbiol.">
        <title>Genetic Organization of the aprX-lipA2 Operon Affects the Proteolytic Potential of Pseudomonas Species in Milk.</title>
        <authorList>
            <person name="Maier C."/>
            <person name="Huptas C."/>
            <person name="von Neubeck M."/>
            <person name="Scherer S."/>
            <person name="Wenning M."/>
            <person name="Lucking G."/>
        </authorList>
    </citation>
    <scope>NUCLEOTIDE SEQUENCE [LARGE SCALE GENOMIC DNA]</scope>
    <source>
        <strain evidence="9 10">WS 4671</strain>
    </source>
</reference>
<proteinExistence type="predicted"/>
<keyword evidence="7 8" id="KW-0472">Membrane</keyword>
<evidence type="ECO:0000256" key="1">
    <source>
        <dbReference type="ARBA" id="ARBA00004127"/>
    </source>
</evidence>
<dbReference type="EMBL" id="JAAQWE010000025">
    <property type="protein sequence ID" value="NMX99300.1"/>
    <property type="molecule type" value="Genomic_DNA"/>
</dbReference>
<sequence length="164" mass="17375">MTRAVGLANATLLAPLLGVTDTLPKALSFLALSALTVTLYGLVMRAVRSRLSASLRLGASLMVAATLVSCVQLLLQAFALPLYQQLGIYLALISVQCVVLEHHGFFEAGQRKAQLRLVGLFAALMLVMGLLRASAATTLMPAGFILLGLLLAGLQAWAHFSQSR</sequence>
<evidence type="ECO:0000256" key="6">
    <source>
        <dbReference type="ARBA" id="ARBA00022989"/>
    </source>
</evidence>
<feature type="transmembrane region" description="Helical" evidence="8">
    <location>
        <begin position="117"/>
        <end position="135"/>
    </location>
</feature>
<evidence type="ECO:0000256" key="7">
    <source>
        <dbReference type="ARBA" id="ARBA00023136"/>
    </source>
</evidence>
<keyword evidence="3" id="KW-0997">Cell inner membrane</keyword>
<evidence type="ECO:0000256" key="8">
    <source>
        <dbReference type="SAM" id="Phobius"/>
    </source>
</evidence>
<feature type="transmembrane region" description="Helical" evidence="8">
    <location>
        <begin position="59"/>
        <end position="80"/>
    </location>
</feature>
<dbReference type="RefSeq" id="WP_057005823.1">
    <property type="nucleotide sequence ID" value="NZ_CP149793.1"/>
</dbReference>
<keyword evidence="2" id="KW-0813">Transport</keyword>
<keyword evidence="4 8" id="KW-0812">Transmembrane</keyword>
<evidence type="ECO:0008006" key="11">
    <source>
        <dbReference type="Google" id="ProtNLM"/>
    </source>
</evidence>
<dbReference type="Proteomes" id="UP000552560">
    <property type="component" value="Unassembled WGS sequence"/>
</dbReference>
<dbReference type="OrthoDB" id="7028957at2"/>
<feature type="transmembrane region" description="Helical" evidence="8">
    <location>
        <begin position="28"/>
        <end position="47"/>
    </location>
</feature>
<dbReference type="GO" id="GO:0012505">
    <property type="term" value="C:endomembrane system"/>
    <property type="evidence" value="ECO:0007669"/>
    <property type="project" value="UniProtKB-SubCell"/>
</dbReference>
<feature type="transmembrane region" description="Helical" evidence="8">
    <location>
        <begin position="86"/>
        <end position="105"/>
    </location>
</feature>
<accession>A0A0R3A6J5</accession>
<evidence type="ECO:0000313" key="9">
    <source>
        <dbReference type="EMBL" id="NMX99300.1"/>
    </source>
</evidence>
<comment type="caution">
    <text evidence="9">The sequence shown here is derived from an EMBL/GenBank/DDBJ whole genome shotgun (WGS) entry which is preliminary data.</text>
</comment>
<dbReference type="PIRSF" id="PIRSF006102">
    <property type="entry name" value="NQR_DE"/>
    <property type="match status" value="1"/>
</dbReference>
<organism evidence="9 10">
    <name type="scientific">Pseudomonas veronii</name>
    <dbReference type="NCBI Taxonomy" id="76761"/>
    <lineage>
        <taxon>Bacteria</taxon>
        <taxon>Pseudomonadati</taxon>
        <taxon>Pseudomonadota</taxon>
        <taxon>Gammaproteobacteria</taxon>
        <taxon>Pseudomonadales</taxon>
        <taxon>Pseudomonadaceae</taxon>
        <taxon>Pseudomonas</taxon>
    </lineage>
</organism>
<comment type="subcellular location">
    <subcellularLocation>
        <location evidence="1">Endomembrane system</location>
        <topology evidence="1">Multi-pass membrane protein</topology>
    </subcellularLocation>
</comment>